<feature type="domain" description="ABC transmembrane type-1" evidence="9">
    <location>
        <begin position="178"/>
        <end position="457"/>
    </location>
</feature>
<keyword evidence="5 7" id="KW-1133">Transmembrane helix</keyword>
<dbReference type="STRING" id="858640.A3K86_03880"/>
<dbReference type="RefSeq" id="WP_068327996.1">
    <property type="nucleotide sequence ID" value="NZ_LVHF01000012.1"/>
</dbReference>
<dbReference type="InterPro" id="IPR036640">
    <property type="entry name" value="ABC1_TM_sf"/>
</dbReference>
<evidence type="ECO:0000256" key="1">
    <source>
        <dbReference type="ARBA" id="ARBA00004651"/>
    </source>
</evidence>
<dbReference type="InterPro" id="IPR027417">
    <property type="entry name" value="P-loop_NTPase"/>
</dbReference>
<dbReference type="Gene3D" id="3.40.50.300">
    <property type="entry name" value="P-loop containing nucleotide triphosphate hydrolases"/>
    <property type="match status" value="1"/>
</dbReference>
<feature type="transmembrane region" description="Helical" evidence="7">
    <location>
        <begin position="212"/>
        <end position="229"/>
    </location>
</feature>
<evidence type="ECO:0000313" key="10">
    <source>
        <dbReference type="EMBL" id="OAN18066.1"/>
    </source>
</evidence>
<feature type="transmembrane region" description="Helical" evidence="7">
    <location>
        <begin position="405"/>
        <end position="424"/>
    </location>
</feature>
<keyword evidence="3" id="KW-0547">Nucleotide-binding</keyword>
<feature type="transmembrane region" description="Helical" evidence="7">
    <location>
        <begin position="292"/>
        <end position="310"/>
    </location>
</feature>
<dbReference type="PROSITE" id="PS50929">
    <property type="entry name" value="ABC_TM1F"/>
    <property type="match status" value="1"/>
</dbReference>
<evidence type="ECO:0000256" key="4">
    <source>
        <dbReference type="ARBA" id="ARBA00022840"/>
    </source>
</evidence>
<keyword evidence="11" id="KW-1185">Reference proteome</keyword>
<comment type="subcellular location">
    <subcellularLocation>
        <location evidence="1">Cell membrane</location>
        <topology evidence="1">Multi-pass membrane protein</topology>
    </subcellularLocation>
</comment>
<evidence type="ECO:0000256" key="2">
    <source>
        <dbReference type="ARBA" id="ARBA00022692"/>
    </source>
</evidence>
<dbReference type="SUPFAM" id="SSF52540">
    <property type="entry name" value="P-loop containing nucleoside triphosphate hydrolases"/>
    <property type="match status" value="1"/>
</dbReference>
<dbReference type="InterPro" id="IPR003439">
    <property type="entry name" value="ABC_transporter-like_ATP-bd"/>
</dbReference>
<dbReference type="EMBL" id="LVHF01000012">
    <property type="protein sequence ID" value="OAN18066.1"/>
    <property type="molecule type" value="Genomic_DNA"/>
</dbReference>
<accession>A0A178KLQ6</accession>
<dbReference type="InterPro" id="IPR039421">
    <property type="entry name" value="Type_1_exporter"/>
</dbReference>
<proteinExistence type="predicted"/>
<keyword evidence="6 7" id="KW-0472">Membrane</keyword>
<keyword evidence="4" id="KW-0067">ATP-binding</keyword>
<feature type="domain" description="ABC transporter" evidence="8">
    <location>
        <begin position="491"/>
        <end position="718"/>
    </location>
</feature>
<feature type="transmembrane region" description="Helical" evidence="7">
    <location>
        <begin position="430"/>
        <end position="449"/>
    </location>
</feature>
<dbReference type="PROSITE" id="PS50893">
    <property type="entry name" value="ABC_TRANSPORTER_2"/>
    <property type="match status" value="1"/>
</dbReference>
<dbReference type="GO" id="GO:0016887">
    <property type="term" value="F:ATP hydrolysis activity"/>
    <property type="evidence" value="ECO:0007669"/>
    <property type="project" value="InterPro"/>
</dbReference>
<organism evidence="10 11">
    <name type="scientific">Photobacterium jeanii</name>
    <dbReference type="NCBI Taxonomy" id="858640"/>
    <lineage>
        <taxon>Bacteria</taxon>
        <taxon>Pseudomonadati</taxon>
        <taxon>Pseudomonadota</taxon>
        <taxon>Gammaproteobacteria</taxon>
        <taxon>Vibrionales</taxon>
        <taxon>Vibrionaceae</taxon>
        <taxon>Photobacterium</taxon>
    </lineage>
</organism>
<dbReference type="InterPro" id="IPR003593">
    <property type="entry name" value="AAA+_ATPase"/>
</dbReference>
<dbReference type="GO" id="GO:0034040">
    <property type="term" value="F:ATPase-coupled lipid transmembrane transporter activity"/>
    <property type="evidence" value="ECO:0007669"/>
    <property type="project" value="TreeGrafter"/>
</dbReference>
<name>A0A178KLQ6_9GAMM</name>
<dbReference type="PANTHER" id="PTHR24221:SF248">
    <property type="entry name" value="ABC TRANSPORTER TRANSMEMBRANE REGION"/>
    <property type="match status" value="1"/>
</dbReference>
<gene>
    <name evidence="10" type="ORF">A3K86_03880</name>
</gene>
<dbReference type="GO" id="GO:0005524">
    <property type="term" value="F:ATP binding"/>
    <property type="evidence" value="ECO:0007669"/>
    <property type="project" value="UniProtKB-KW"/>
</dbReference>
<evidence type="ECO:0000256" key="6">
    <source>
        <dbReference type="ARBA" id="ARBA00023136"/>
    </source>
</evidence>
<reference evidence="10 11" key="1">
    <citation type="submission" date="2016-03" db="EMBL/GenBank/DDBJ databases">
        <title>Photobacterium proteolyticum sp. nov. a protease producing bacterium isolated from ocean sediments of Laizhou Bay.</title>
        <authorList>
            <person name="Li Y."/>
        </authorList>
    </citation>
    <scope>NUCLEOTIDE SEQUENCE [LARGE SCALE GENOMIC DNA]</scope>
    <source>
        <strain evidence="10 11">R-40508</strain>
    </source>
</reference>
<dbReference type="Proteomes" id="UP000078503">
    <property type="component" value="Unassembled WGS sequence"/>
</dbReference>
<feature type="transmembrane region" description="Helical" evidence="7">
    <location>
        <begin position="316"/>
        <end position="336"/>
    </location>
</feature>
<dbReference type="AlphaFoldDB" id="A0A178KLQ6"/>
<evidence type="ECO:0000313" key="11">
    <source>
        <dbReference type="Proteomes" id="UP000078503"/>
    </source>
</evidence>
<comment type="caution">
    <text evidence="10">The sequence shown here is derived from an EMBL/GenBank/DDBJ whole genome shotgun (WGS) entry which is preliminary data.</text>
</comment>
<evidence type="ECO:0000256" key="7">
    <source>
        <dbReference type="SAM" id="Phobius"/>
    </source>
</evidence>
<dbReference type="PANTHER" id="PTHR24221">
    <property type="entry name" value="ATP-BINDING CASSETTE SUB-FAMILY B"/>
    <property type="match status" value="1"/>
</dbReference>
<dbReference type="SUPFAM" id="SSF90123">
    <property type="entry name" value="ABC transporter transmembrane region"/>
    <property type="match status" value="1"/>
</dbReference>
<evidence type="ECO:0000256" key="5">
    <source>
        <dbReference type="ARBA" id="ARBA00022989"/>
    </source>
</evidence>
<keyword evidence="2 7" id="KW-0812">Transmembrane</keyword>
<evidence type="ECO:0000259" key="8">
    <source>
        <dbReference type="PROSITE" id="PS50893"/>
    </source>
</evidence>
<protein>
    <submittedName>
        <fullName evidence="10">ABC transporter permease</fullName>
    </submittedName>
</protein>
<evidence type="ECO:0000259" key="9">
    <source>
        <dbReference type="PROSITE" id="PS50929"/>
    </source>
</evidence>
<dbReference type="Pfam" id="PF00664">
    <property type="entry name" value="ABC_membrane"/>
    <property type="match status" value="1"/>
</dbReference>
<dbReference type="GO" id="GO:0005886">
    <property type="term" value="C:plasma membrane"/>
    <property type="evidence" value="ECO:0007669"/>
    <property type="project" value="UniProtKB-SubCell"/>
</dbReference>
<dbReference type="GO" id="GO:0140359">
    <property type="term" value="F:ABC-type transporter activity"/>
    <property type="evidence" value="ECO:0007669"/>
    <property type="project" value="InterPro"/>
</dbReference>
<dbReference type="InterPro" id="IPR011527">
    <property type="entry name" value="ABC1_TM_dom"/>
</dbReference>
<evidence type="ECO:0000256" key="3">
    <source>
        <dbReference type="ARBA" id="ARBA00022741"/>
    </source>
</evidence>
<dbReference type="SMART" id="SM00382">
    <property type="entry name" value="AAA"/>
    <property type="match status" value="1"/>
</dbReference>
<sequence>MSVLIDFSNTAERLGDFGSAKFRQRYQDSPSMLGIAYTLVCLQWEGTPEILSDAFTPQENDIDSFASTLTRLDYECQRRQLKDLTQLSNISVPAFIEFDTVSAIFLGIENHIAKLYDYRNNVVIEHAITDAAIANVSCDVCEISEYSKIFREPPPESQDKSNWIKHAFYRYTNEIKSLMILSLIINLLGAMQPFFIMGVYSFALSSGSEATLFWLTSFAIFLAAAEYGFKRLRMNILATSGKDLATHISKNVLSKLLWLPYAMTSSAGVSSQLARLKDIDQLRKLVTAESSLSYFDMPFVIIFILAITIISGSAALTVLAGIGLMLAFCVYSRYIYSQVTAKSSRANAMVSYQWNELLRNINTIQGLPLLRVIRSRFHAAHNQNLEDTKGVSVTNGKIQSMGQGLIQAIGTASIVTAVMGVMAGETQAGAMLAIIILVWKALGPIMGIYNSITKFKTIKSASAQINALMSLNDDRNALESSPPIRQFNGNVVISGLTHRYQGTPTGLTNLAFNTKAGDKVSISGVSGSGKTTLLTILAGLEERYQGNVLLDGYNIKQFNNFRYRKAINYIPFDLHIFEGTLASNFIIHDGLIARDQMEEMVNFFDLSPWLPQGLETQMSSDYVASLPNGVQQRLRIALGLGSNDQGVIIMDEPFVGCEKECVKYINQLFTEKLAAATVIFTTNDKSFIAASNNCLLLDKDGAQKYFGFPDKVIQTLSN</sequence>
<dbReference type="OrthoDB" id="5893288at2"/>
<dbReference type="Pfam" id="PF00005">
    <property type="entry name" value="ABC_tran"/>
    <property type="match status" value="1"/>
</dbReference>
<dbReference type="Gene3D" id="1.20.1560.10">
    <property type="entry name" value="ABC transporter type 1, transmembrane domain"/>
    <property type="match status" value="1"/>
</dbReference>
<feature type="transmembrane region" description="Helical" evidence="7">
    <location>
        <begin position="178"/>
        <end position="200"/>
    </location>
</feature>